<proteinExistence type="predicted"/>
<organism evidence="1">
    <name type="scientific">marine sediment metagenome</name>
    <dbReference type="NCBI Taxonomy" id="412755"/>
    <lineage>
        <taxon>unclassified sequences</taxon>
        <taxon>metagenomes</taxon>
        <taxon>ecological metagenomes</taxon>
    </lineage>
</organism>
<dbReference type="GO" id="GO:0017076">
    <property type="term" value="F:purine nucleotide binding"/>
    <property type="evidence" value="ECO:0007669"/>
    <property type="project" value="InterPro"/>
</dbReference>
<dbReference type="SUPFAM" id="SSF53795">
    <property type="entry name" value="PEP carboxykinase-like"/>
    <property type="match status" value="1"/>
</dbReference>
<feature type="non-terminal residue" evidence="1">
    <location>
        <position position="1"/>
    </location>
</feature>
<dbReference type="EMBL" id="BARV01017150">
    <property type="protein sequence ID" value="GAI20150.1"/>
    <property type="molecule type" value="Genomic_DNA"/>
</dbReference>
<dbReference type="Gene3D" id="3.90.228.20">
    <property type="match status" value="1"/>
</dbReference>
<accession>X1MZT7</accession>
<evidence type="ECO:0000313" key="1">
    <source>
        <dbReference type="EMBL" id="GAI20150.1"/>
    </source>
</evidence>
<dbReference type="GO" id="GO:0004611">
    <property type="term" value="F:phosphoenolpyruvate carboxykinase activity"/>
    <property type="evidence" value="ECO:0007669"/>
    <property type="project" value="InterPro"/>
</dbReference>
<comment type="caution">
    <text evidence="1">The sequence shown here is derived from an EMBL/GenBank/DDBJ whole genome shotgun (WGS) entry which is preliminary data.</text>
</comment>
<dbReference type="GO" id="GO:0006094">
    <property type="term" value="P:gluconeogenesis"/>
    <property type="evidence" value="ECO:0007669"/>
    <property type="project" value="InterPro"/>
</dbReference>
<name>X1MZT7_9ZZZZ</name>
<sequence length="81" mass="9658">FALVKIMEMIARDKIVWKKDEFWGYEVPVQIPGLELSQFDLNNYYPEEQIQELSEDLKQERLGWLSNFHSLDKDIINAIMP</sequence>
<protein>
    <submittedName>
        <fullName evidence="1">Uncharacterized protein</fullName>
    </submittedName>
</protein>
<reference evidence="1" key="1">
    <citation type="journal article" date="2014" name="Front. Microbiol.">
        <title>High frequency of phylogenetically diverse reductive dehalogenase-homologous genes in deep subseafloor sedimentary metagenomes.</title>
        <authorList>
            <person name="Kawai M."/>
            <person name="Futagami T."/>
            <person name="Toyoda A."/>
            <person name="Takaki Y."/>
            <person name="Nishi S."/>
            <person name="Hori S."/>
            <person name="Arai W."/>
            <person name="Tsubouchi T."/>
            <person name="Morono Y."/>
            <person name="Uchiyama I."/>
            <person name="Ito T."/>
            <person name="Fujiyama A."/>
            <person name="Inagaki F."/>
            <person name="Takami H."/>
        </authorList>
    </citation>
    <scope>NUCLEOTIDE SEQUENCE</scope>
    <source>
        <strain evidence="1">Expedition CK06-06</strain>
    </source>
</reference>
<dbReference type="InterPro" id="IPR013035">
    <property type="entry name" value="PEP_carboxykinase_C"/>
</dbReference>
<dbReference type="AlphaFoldDB" id="X1MZT7"/>
<gene>
    <name evidence="1" type="ORF">S06H3_29284</name>
</gene>